<feature type="transmembrane region" description="Helical" evidence="2">
    <location>
        <begin position="371"/>
        <end position="389"/>
    </location>
</feature>
<evidence type="ECO:0000313" key="3">
    <source>
        <dbReference type="Proteomes" id="UP000515153"/>
    </source>
</evidence>
<gene>
    <name evidence="4" type="ORF">PgNI_10303</name>
</gene>
<keyword evidence="2" id="KW-1133">Transmembrane helix</keyword>
<name>A0A6P8AY77_PYRGI</name>
<keyword evidence="2" id="KW-0472">Membrane</keyword>
<evidence type="ECO:0000256" key="1">
    <source>
        <dbReference type="SAM" id="MobiDB-lite"/>
    </source>
</evidence>
<reference evidence="4" key="2">
    <citation type="submission" date="2019-10" db="EMBL/GenBank/DDBJ databases">
        <authorList>
            <consortium name="NCBI Genome Project"/>
        </authorList>
    </citation>
    <scope>NUCLEOTIDE SEQUENCE</scope>
    <source>
        <strain evidence="4">NI907</strain>
    </source>
</reference>
<feature type="compositionally biased region" description="Low complexity" evidence="1">
    <location>
        <begin position="280"/>
        <end position="293"/>
    </location>
</feature>
<evidence type="ECO:0000256" key="2">
    <source>
        <dbReference type="SAM" id="Phobius"/>
    </source>
</evidence>
<feature type="compositionally biased region" description="Basic residues" evidence="1">
    <location>
        <begin position="270"/>
        <end position="279"/>
    </location>
</feature>
<feature type="region of interest" description="Disordered" evidence="1">
    <location>
        <begin position="155"/>
        <end position="174"/>
    </location>
</feature>
<dbReference type="GeneID" id="41965184"/>
<organism evidence="3 4">
    <name type="scientific">Pyricularia grisea</name>
    <name type="common">Crabgrass-specific blast fungus</name>
    <name type="synonym">Magnaporthe grisea</name>
    <dbReference type="NCBI Taxonomy" id="148305"/>
    <lineage>
        <taxon>Eukaryota</taxon>
        <taxon>Fungi</taxon>
        <taxon>Dikarya</taxon>
        <taxon>Ascomycota</taxon>
        <taxon>Pezizomycotina</taxon>
        <taxon>Sordariomycetes</taxon>
        <taxon>Sordariomycetidae</taxon>
        <taxon>Magnaporthales</taxon>
        <taxon>Pyriculariaceae</taxon>
        <taxon>Pyricularia</taxon>
    </lineage>
</organism>
<dbReference type="KEGG" id="pgri:PgNI_10303"/>
<feature type="compositionally biased region" description="Basic residues" evidence="1">
    <location>
        <begin position="155"/>
        <end position="165"/>
    </location>
</feature>
<reference evidence="4" key="3">
    <citation type="submission" date="2025-08" db="UniProtKB">
        <authorList>
            <consortium name="RefSeq"/>
        </authorList>
    </citation>
    <scope>IDENTIFICATION</scope>
    <source>
        <strain evidence="4">NI907</strain>
    </source>
</reference>
<keyword evidence="2" id="KW-0812">Transmembrane</keyword>
<protein>
    <submittedName>
        <fullName evidence="4">Uncharacterized protein</fullName>
    </submittedName>
</protein>
<feature type="transmembrane region" description="Helical" evidence="2">
    <location>
        <begin position="188"/>
        <end position="205"/>
    </location>
</feature>
<feature type="compositionally biased region" description="Pro residues" evidence="1">
    <location>
        <begin position="294"/>
        <end position="305"/>
    </location>
</feature>
<feature type="transmembrane region" description="Helical" evidence="2">
    <location>
        <begin position="348"/>
        <end position="365"/>
    </location>
</feature>
<feature type="compositionally biased region" description="Low complexity" evidence="1">
    <location>
        <begin position="251"/>
        <end position="269"/>
    </location>
</feature>
<feature type="region of interest" description="Disordered" evidence="1">
    <location>
        <begin position="446"/>
        <end position="497"/>
    </location>
</feature>
<dbReference type="RefSeq" id="XP_030979865.1">
    <property type="nucleotide sequence ID" value="XM_031130276.1"/>
</dbReference>
<accession>A0A6P8AY77</accession>
<feature type="compositionally biased region" description="Basic and acidic residues" evidence="1">
    <location>
        <begin position="451"/>
        <end position="463"/>
    </location>
</feature>
<proteinExistence type="predicted"/>
<dbReference type="AlphaFoldDB" id="A0A6P8AY77"/>
<dbReference type="Proteomes" id="UP000515153">
    <property type="component" value="Chromosome VII"/>
</dbReference>
<feature type="region of interest" description="Disordered" evidence="1">
    <location>
        <begin position="240"/>
        <end position="309"/>
    </location>
</feature>
<keyword evidence="3" id="KW-1185">Reference proteome</keyword>
<evidence type="ECO:0000313" key="4">
    <source>
        <dbReference type="RefSeq" id="XP_030979865.1"/>
    </source>
</evidence>
<reference evidence="3 4" key="1">
    <citation type="journal article" date="2019" name="Mol. Biol. Evol.">
        <title>Blast fungal genomes show frequent chromosomal changes, gene gains and losses, and effector gene turnover.</title>
        <authorList>
            <person name="Gomez Luciano L.B."/>
            <person name="Jason Tsai I."/>
            <person name="Chuma I."/>
            <person name="Tosa Y."/>
            <person name="Chen Y.H."/>
            <person name="Li J.Y."/>
            <person name="Li M.Y."/>
            <person name="Jade Lu M.Y."/>
            <person name="Nakayashiki H."/>
            <person name="Li W.H."/>
        </authorList>
    </citation>
    <scope>NUCLEOTIDE SEQUENCE [LARGE SCALE GENOMIC DNA]</scope>
    <source>
        <strain evidence="3 4">NI907</strain>
    </source>
</reference>
<sequence>MEYIAQAPRQQGFPGWTQTPIPGVSLSAGGLLALADLTTVAQRTAIKGGSSWLDSLLLVPGLHYQQAADEVARSGGGGWSWGWDYGGGGGGGGGFGFATAANTGVVSSAGEGFVGMVNNSPMMMFLNKVVHQARERGAGEEVVVLDVGALGKRKRRKDGGRRKGKGGVEEGDGEDDGHGLDLGWLSHWLYLMSPILTIAALVMLILVEDWWALGCIITLMISRILNIWVIKQRARKRVHFNPPETEQAQPASRARSTTTTAESSMSYTSRVHRHRRRQQRAATANPAPAAAASPSPPPATSPTPPSNVTQITITLPSSAGRVRLRGSPADLHAVTTETWMRAKTRREGYLEAAAKLLVYLVAAVSGNWTQAGAIIVMVLLLASAGLLALSNGCARGVEVNGRIVAAGSGGGKESGVGGGGGEGVVRNSHGGGSDGGDGIGRGFYNHGRGSWGDRSERVRRDASGEMDDWAERGMAAGIRKREEEGGGYPDLYPSTRD</sequence>
<feature type="transmembrane region" description="Helical" evidence="2">
    <location>
        <begin position="211"/>
        <end position="230"/>
    </location>
</feature>